<protein>
    <submittedName>
        <fullName evidence="2">HD domain-containing protein</fullName>
    </submittedName>
</protein>
<dbReference type="Gene3D" id="2.40.10.220">
    <property type="entry name" value="predicted glycosyltransferase like domains"/>
    <property type="match status" value="1"/>
</dbReference>
<reference evidence="2 3" key="1">
    <citation type="submission" date="2016-10" db="EMBL/GenBank/DDBJ databases">
        <authorList>
            <person name="de Groot N.N."/>
        </authorList>
    </citation>
    <scope>NUCLEOTIDE SEQUENCE [LARGE SCALE GENOMIC DNA]</scope>
    <source>
        <strain evidence="2 3">CGMCC 1.6493</strain>
    </source>
</reference>
<dbReference type="PROSITE" id="PS51832">
    <property type="entry name" value="HD_GYP"/>
    <property type="match status" value="1"/>
</dbReference>
<organism evidence="2 3">
    <name type="scientific">Halomonas saccharevitans</name>
    <dbReference type="NCBI Taxonomy" id="416872"/>
    <lineage>
        <taxon>Bacteria</taxon>
        <taxon>Pseudomonadati</taxon>
        <taxon>Pseudomonadota</taxon>
        <taxon>Gammaproteobacteria</taxon>
        <taxon>Oceanospirillales</taxon>
        <taxon>Halomonadaceae</taxon>
        <taxon>Halomonas</taxon>
    </lineage>
</organism>
<dbReference type="InterPro" id="IPR037522">
    <property type="entry name" value="HD_GYP_dom"/>
</dbReference>
<dbReference type="PANTHER" id="PTHR43155:SF2">
    <property type="entry name" value="CYCLIC DI-GMP PHOSPHODIESTERASE PA4108"/>
    <property type="match status" value="1"/>
</dbReference>
<sequence>MSQQQDGYTRVESPSEIETLLEMLTEPGGASLQVTTSGSKPLPVLVVEQRPGNLLALDISAIREIAGELKRGQAFRLLGQTQGKMLRSPSLMMTECHEAEGRLICTCPYPHHLEVLQRRASFRARLRLGMEVGAILRDDKDGSAQGDLKDLSLEGCQLELALSAGALLANADRSLEVELCFPNETRFVVRASPRHQTVDTERQIILAGFRFDAISGDQERQLWYFVREIERESARYAEGSEASRLPSLLFQTQAATPPTVGRRTSQTYPTPMAKRLARIAGYLDAQLLELQQGGEVDPVQLSRHADRLLTLHDEDREGLLFATRCLQHEPRLVRHCLGASVHLLDLAGLPPIPRELSKAMVASAMVHDLGKAEWDAELWQAPHPDARQRQQMHGHVEELMRRMERCQWLSANIFESVARNVNERLDGSGYPRGLTADALHELARAAAVVDAVDAMRRDRPDRPAWRFDAIYRHLLNHPDQFDQRWVKRYIQRFGLTPIGSLVRFDGGQLAWIQALDAQGHPDQVQLTDAIEPPGSPLGETLRGSAIQNLGGIQEELPISS</sequence>
<dbReference type="Proteomes" id="UP000199594">
    <property type="component" value="Unassembled WGS sequence"/>
</dbReference>
<dbReference type="InterPro" id="IPR003607">
    <property type="entry name" value="HD/PDEase_dom"/>
</dbReference>
<dbReference type="GO" id="GO:0008081">
    <property type="term" value="F:phosphoric diester hydrolase activity"/>
    <property type="evidence" value="ECO:0007669"/>
    <property type="project" value="UniProtKB-ARBA"/>
</dbReference>
<dbReference type="InterPro" id="IPR009875">
    <property type="entry name" value="PilZ_domain"/>
</dbReference>
<evidence type="ECO:0000259" key="1">
    <source>
        <dbReference type="PROSITE" id="PS51832"/>
    </source>
</evidence>
<dbReference type="OrthoDB" id="9764808at2"/>
<dbReference type="PANTHER" id="PTHR43155">
    <property type="entry name" value="CYCLIC DI-GMP PHOSPHODIESTERASE PA4108-RELATED"/>
    <property type="match status" value="1"/>
</dbReference>
<dbReference type="SMART" id="SM00471">
    <property type="entry name" value="HDc"/>
    <property type="match status" value="1"/>
</dbReference>
<evidence type="ECO:0000313" key="2">
    <source>
        <dbReference type="EMBL" id="SFT56224.1"/>
    </source>
</evidence>
<dbReference type="Gene3D" id="1.10.3210.10">
    <property type="entry name" value="Hypothetical protein af1432"/>
    <property type="match status" value="1"/>
</dbReference>
<dbReference type="SUPFAM" id="SSF109604">
    <property type="entry name" value="HD-domain/PDEase-like"/>
    <property type="match status" value="1"/>
</dbReference>
<evidence type="ECO:0000313" key="3">
    <source>
        <dbReference type="Proteomes" id="UP000199594"/>
    </source>
</evidence>
<gene>
    <name evidence="2" type="ORF">SAMN04487956_10843</name>
</gene>
<dbReference type="Pfam" id="PF07238">
    <property type="entry name" value="PilZ"/>
    <property type="match status" value="1"/>
</dbReference>
<dbReference type="EMBL" id="FPAQ01000008">
    <property type="protein sequence ID" value="SFT56224.1"/>
    <property type="molecule type" value="Genomic_DNA"/>
</dbReference>
<feature type="domain" description="HD-GYP" evidence="1">
    <location>
        <begin position="308"/>
        <end position="505"/>
    </location>
</feature>
<dbReference type="AlphaFoldDB" id="A0A1I6Z0N6"/>
<dbReference type="RefSeq" id="WP_089848038.1">
    <property type="nucleotide sequence ID" value="NZ_FPAQ01000008.1"/>
</dbReference>
<dbReference type="Pfam" id="PF13487">
    <property type="entry name" value="HD_5"/>
    <property type="match status" value="1"/>
</dbReference>
<dbReference type="CDD" id="cd00077">
    <property type="entry name" value="HDc"/>
    <property type="match status" value="1"/>
</dbReference>
<accession>A0A1I6Z0N6</accession>
<proteinExistence type="predicted"/>
<name>A0A1I6Z0N6_9GAMM</name>
<dbReference type="GO" id="GO:0035438">
    <property type="term" value="F:cyclic-di-GMP binding"/>
    <property type="evidence" value="ECO:0007669"/>
    <property type="project" value="InterPro"/>
</dbReference>